<name>E0S7A1_ENCIT</name>
<evidence type="ECO:0000313" key="1">
    <source>
        <dbReference type="EMBL" id="ADM11529.1"/>
    </source>
</evidence>
<dbReference type="KEGG" id="ein:Eint_050810"/>
<evidence type="ECO:0000313" key="2">
    <source>
        <dbReference type="Proteomes" id="UP000002313"/>
    </source>
</evidence>
<reference evidence="1 2" key="1">
    <citation type="journal article" date="2010" name="Nat. Commun.">
        <title>The complete sequence of the smallest known nuclear genome from the microsporidian Encephalitozoon intestinalis.</title>
        <authorList>
            <person name="Corradi N."/>
            <person name="Pombert J.-F."/>
            <person name="Farinelli L."/>
            <person name="Didier E.S."/>
            <person name="Keeling P.J."/>
        </authorList>
    </citation>
    <scope>NUCLEOTIDE SEQUENCE [LARGE SCALE GENOMIC DNA]</scope>
    <source>
        <strain evidence="1 2">ATCC 50506</strain>
    </source>
</reference>
<accession>E0S7A1</accession>
<organism evidence="1 2">
    <name type="scientific">Encephalitozoon intestinalis (strain ATCC 50506)</name>
    <name type="common">Microsporidian parasite</name>
    <name type="synonym">Septata intestinalis</name>
    <dbReference type="NCBI Taxonomy" id="876142"/>
    <lineage>
        <taxon>Eukaryota</taxon>
        <taxon>Fungi</taxon>
        <taxon>Fungi incertae sedis</taxon>
        <taxon>Microsporidia</taxon>
        <taxon>Unikaryonidae</taxon>
        <taxon>Encephalitozoon</taxon>
    </lineage>
</organism>
<dbReference type="OrthoDB" id="2190866at2759"/>
<dbReference type="RefSeq" id="XP_003072889.1">
    <property type="nucleotide sequence ID" value="XM_003072843.1"/>
</dbReference>
<reference evidence="1 2" key="2">
    <citation type="journal article" date="2012" name="Proc. Natl. Acad. Sci. U.S.A.">
        <title>Gain and loss of multiple functionally related, horizontally transferred genes in the reduced genomes of two microsporidian parasites.</title>
        <authorList>
            <person name="Pombert J.-F."/>
            <person name="Selman M."/>
            <person name="Burki F."/>
            <person name="Bardell F.T."/>
            <person name="Farinelli L."/>
            <person name="Solter L.F."/>
            <person name="Whitman D.W."/>
            <person name="Weiss L.M."/>
            <person name="Corradi N."/>
            <person name="Keeling P.J."/>
        </authorList>
    </citation>
    <scope>NUCLEOTIDE SEQUENCE [LARGE SCALE GENOMIC DNA]</scope>
    <source>
        <strain evidence="1 2">ATCC 50506</strain>
    </source>
</reference>
<gene>
    <name evidence="1" type="ORF">Eint_050810</name>
</gene>
<dbReference type="AlphaFoldDB" id="E0S7A1"/>
<protein>
    <submittedName>
        <fullName evidence="1">Uncharacterized protein</fullName>
    </submittedName>
</protein>
<dbReference type="HOGENOM" id="CLU_1085977_0_0_1"/>
<dbReference type="VEuPathDB" id="MicrosporidiaDB:Eint_050810"/>
<dbReference type="Proteomes" id="UP000002313">
    <property type="component" value="Chromosome V"/>
</dbReference>
<sequence length="262" mass="30741">MLRLYEGMIFLPDCPPDCTFVQIVHHSTIRIPPREEYHIPVRLSRHSIFDNLCVHTGKPSLMTVNYIQSYSFEEKRGILSYREFEGIEVTKQKILKSEIYEVLPPFRIQEYFDGTFLFLKLEELFGEGKIDEYELYSERNERMEKKGSVYRVYPDKRYDQEYVIFGKGFIYRLRPGCVFACPFYFKFWSTSSMVYFVARPRSGVLKVECPGLIESDTSKGTIGIPPESLDRQGGFLCVGSHRVGFSPEFYKHYCGDYNEKNT</sequence>
<dbReference type="GeneID" id="9699209"/>
<keyword evidence="2" id="KW-1185">Reference proteome</keyword>
<dbReference type="EMBL" id="CP001946">
    <property type="protein sequence ID" value="ADM11529.1"/>
    <property type="molecule type" value="Genomic_DNA"/>
</dbReference>
<proteinExistence type="predicted"/>